<evidence type="ECO:0000259" key="10">
    <source>
        <dbReference type="Pfam" id="PF00127"/>
    </source>
</evidence>
<dbReference type="InterPro" id="IPR008972">
    <property type="entry name" value="Cupredoxin"/>
</dbReference>
<evidence type="ECO:0000313" key="12">
    <source>
        <dbReference type="Proteomes" id="UP000198767"/>
    </source>
</evidence>
<dbReference type="InterPro" id="IPR006311">
    <property type="entry name" value="TAT_signal"/>
</dbReference>
<organism evidence="11 12">
    <name type="scientific">Epibacterium ulvae</name>
    <dbReference type="NCBI Taxonomy" id="1156985"/>
    <lineage>
        <taxon>Bacteria</taxon>
        <taxon>Pseudomonadati</taxon>
        <taxon>Pseudomonadota</taxon>
        <taxon>Alphaproteobacteria</taxon>
        <taxon>Rhodobacterales</taxon>
        <taxon>Roseobacteraceae</taxon>
        <taxon>Epibacterium</taxon>
    </lineage>
</organism>
<dbReference type="SUPFAM" id="SSF49503">
    <property type="entry name" value="Cupredoxins"/>
    <property type="match status" value="1"/>
</dbReference>
<reference evidence="11 12" key="1">
    <citation type="submission" date="2016-10" db="EMBL/GenBank/DDBJ databases">
        <authorList>
            <person name="de Groot N.N."/>
        </authorList>
    </citation>
    <scope>NUCLEOTIDE SEQUENCE [LARGE SCALE GENOMIC DNA]</scope>
    <source>
        <strain evidence="11 12">U95</strain>
    </source>
</reference>
<gene>
    <name evidence="11" type="ORF">SAMN04488118_105270</name>
</gene>
<dbReference type="Proteomes" id="UP000198767">
    <property type="component" value="Unassembled WGS sequence"/>
</dbReference>
<evidence type="ECO:0000256" key="9">
    <source>
        <dbReference type="SAM" id="SignalP"/>
    </source>
</evidence>
<dbReference type="CDD" id="cd04218">
    <property type="entry name" value="Pseudoazurin"/>
    <property type="match status" value="1"/>
</dbReference>
<keyword evidence="9" id="KW-0732">Signal</keyword>
<keyword evidence="6 8" id="KW-0186">Copper</keyword>
<dbReference type="EMBL" id="FMWG01000005">
    <property type="protein sequence ID" value="SCZ64589.1"/>
    <property type="molecule type" value="Genomic_DNA"/>
</dbReference>
<name>A0A1G5QU40_9RHOB</name>
<dbReference type="GO" id="GO:0042597">
    <property type="term" value="C:periplasmic space"/>
    <property type="evidence" value="ECO:0007669"/>
    <property type="project" value="UniProtKB-SubCell"/>
</dbReference>
<dbReference type="AlphaFoldDB" id="A0A1G5QU40"/>
<feature type="binding site" evidence="8">
    <location>
        <position position="112"/>
    </location>
    <ligand>
        <name>Cu cation</name>
        <dbReference type="ChEBI" id="CHEBI:23378"/>
    </ligand>
</feature>
<feature type="binding site" evidence="8">
    <location>
        <position position="115"/>
    </location>
    <ligand>
        <name>Cu cation</name>
        <dbReference type="ChEBI" id="CHEBI:23378"/>
    </ligand>
</feature>
<dbReference type="InterPro" id="IPR000923">
    <property type="entry name" value="BlueCu_1"/>
</dbReference>
<evidence type="ECO:0000256" key="5">
    <source>
        <dbReference type="ARBA" id="ARBA00022982"/>
    </source>
</evidence>
<evidence type="ECO:0000256" key="2">
    <source>
        <dbReference type="ARBA" id="ARBA00022448"/>
    </source>
</evidence>
<dbReference type="Gene3D" id="2.60.40.420">
    <property type="entry name" value="Cupredoxins - blue copper proteins"/>
    <property type="match status" value="1"/>
</dbReference>
<evidence type="ECO:0000256" key="1">
    <source>
        <dbReference type="ARBA" id="ARBA00004418"/>
    </source>
</evidence>
<evidence type="ECO:0000313" key="11">
    <source>
        <dbReference type="EMBL" id="SCZ64589.1"/>
    </source>
</evidence>
<dbReference type="NCBIfam" id="TIGR02375">
    <property type="entry name" value="pseudoazurin"/>
    <property type="match status" value="1"/>
</dbReference>
<dbReference type="PRINTS" id="PR00156">
    <property type="entry name" value="COPPERBLUE"/>
</dbReference>
<comment type="subcellular location">
    <subcellularLocation>
        <location evidence="1">Periplasm</location>
    </subcellularLocation>
</comment>
<dbReference type="GO" id="GO:0005507">
    <property type="term" value="F:copper ion binding"/>
    <property type="evidence" value="ECO:0007669"/>
    <property type="project" value="UniProtKB-UniRule"/>
</dbReference>
<feature type="binding site" evidence="8">
    <location>
        <position position="74"/>
    </location>
    <ligand>
        <name>Cu cation</name>
        <dbReference type="ChEBI" id="CHEBI:23378"/>
    </ligand>
</feature>
<proteinExistence type="predicted"/>
<dbReference type="Pfam" id="PF00127">
    <property type="entry name" value="Copper-bind"/>
    <property type="match status" value="1"/>
</dbReference>
<evidence type="ECO:0000256" key="7">
    <source>
        <dbReference type="NCBIfam" id="TIGR02375"/>
    </source>
</evidence>
<sequence length="158" mass="16953">MHTRRNFFLSMSALAGVGTAAWACPAPVAQENQHSILMLNAACGEDNTPNVFEPAILRVNVGDSVTFVPTDAGHNSASKRGMIPDGADPWNGAVDENLTITFTVPGIYGHICVPHYEWGMVGLIVVGDDLSNLASVKKVRHPGQARKTFRALLKTLET</sequence>
<keyword evidence="3 8" id="KW-0479">Metal-binding</keyword>
<feature type="signal peptide" evidence="9">
    <location>
        <begin position="1"/>
        <end position="23"/>
    </location>
</feature>
<accession>A0A1G5QU40</accession>
<keyword evidence="4" id="KW-0574">Periplasm</keyword>
<dbReference type="InterPro" id="IPR012745">
    <property type="entry name" value="Pseudoazurin"/>
</dbReference>
<dbReference type="InterPro" id="IPR001235">
    <property type="entry name" value="Copper_blue_Plastocyanin"/>
</dbReference>
<comment type="cofactor">
    <cofactor evidence="8">
        <name>Cu cation</name>
        <dbReference type="ChEBI" id="CHEBI:23378"/>
    </cofactor>
    <text evidence="8">Binds 1 copper ion per subunit.</text>
</comment>
<keyword evidence="5" id="KW-0249">Electron transport</keyword>
<evidence type="ECO:0000256" key="8">
    <source>
        <dbReference type="PIRSR" id="PIRSR602386-1"/>
    </source>
</evidence>
<feature type="domain" description="Blue (type 1) copper" evidence="10">
    <location>
        <begin position="49"/>
        <end position="126"/>
    </location>
</feature>
<keyword evidence="12" id="KW-1185">Reference proteome</keyword>
<evidence type="ECO:0000256" key="3">
    <source>
        <dbReference type="ARBA" id="ARBA00022723"/>
    </source>
</evidence>
<evidence type="ECO:0000256" key="4">
    <source>
        <dbReference type="ARBA" id="ARBA00022764"/>
    </source>
</evidence>
<evidence type="ECO:0000256" key="6">
    <source>
        <dbReference type="ARBA" id="ARBA00023008"/>
    </source>
</evidence>
<feature type="chain" id="PRO_5011792168" description="Pseudoazurin" evidence="9">
    <location>
        <begin position="24"/>
        <end position="158"/>
    </location>
</feature>
<dbReference type="STRING" id="1156985.SAMN04488118_105270"/>
<dbReference type="PROSITE" id="PS51318">
    <property type="entry name" value="TAT"/>
    <property type="match status" value="1"/>
</dbReference>
<protein>
    <recommendedName>
        <fullName evidence="7">Pseudoazurin</fullName>
    </recommendedName>
</protein>
<dbReference type="RefSeq" id="WP_232716166.1">
    <property type="nucleotide sequence ID" value="NZ_CANMPF010000021.1"/>
</dbReference>
<keyword evidence="2" id="KW-0813">Transport</keyword>
<feature type="binding site" evidence="8">
    <location>
        <position position="120"/>
    </location>
    <ligand>
        <name>Cu cation</name>
        <dbReference type="ChEBI" id="CHEBI:23378"/>
    </ligand>
</feature>
<dbReference type="InterPro" id="IPR002386">
    <property type="entry name" value="Amicyanin/Pseudoazurin"/>
</dbReference>
<dbReference type="GO" id="GO:0009055">
    <property type="term" value="F:electron transfer activity"/>
    <property type="evidence" value="ECO:0007669"/>
    <property type="project" value="InterPro"/>
</dbReference>
<dbReference type="PRINTS" id="PR00155">
    <property type="entry name" value="AMICYANIN"/>
</dbReference>